<dbReference type="GO" id="GO:0006878">
    <property type="term" value="P:intracellular copper ion homeostasis"/>
    <property type="evidence" value="ECO:0007669"/>
    <property type="project" value="TreeGrafter"/>
</dbReference>
<keyword evidence="2" id="KW-0479">Metal-binding</keyword>
<reference evidence="10 11" key="1">
    <citation type="journal article" date="2017" name="Mycologia">
        <title>Bifiguratus adelaidae, gen. et sp. nov., a new member of Mucoromycotina in endophytic and soil-dwelling habitats.</title>
        <authorList>
            <person name="Torres-Cruz T.J."/>
            <person name="Billingsley Tobias T.L."/>
            <person name="Almatruk M."/>
            <person name="Hesse C."/>
            <person name="Kuske C.R."/>
            <person name="Desiro A."/>
            <person name="Benucci G.M."/>
            <person name="Bonito G."/>
            <person name="Stajich J.E."/>
            <person name="Dunlap C."/>
            <person name="Arnold A.E."/>
            <person name="Porras-Alfaro A."/>
        </authorList>
    </citation>
    <scope>NUCLEOTIDE SEQUENCE [LARGE SCALE GENOMIC DNA]</scope>
    <source>
        <strain evidence="10 11">AZ0501</strain>
    </source>
</reference>
<dbReference type="PRINTS" id="PR00617">
    <property type="entry name" value="COPPERFIST"/>
</dbReference>
<protein>
    <recommendedName>
        <fullName evidence="9">Copper-fist domain-containing protein</fullName>
    </recommendedName>
</protein>
<dbReference type="EMBL" id="MVBO01000078">
    <property type="protein sequence ID" value="OZJ03597.1"/>
    <property type="molecule type" value="Genomic_DNA"/>
</dbReference>
<dbReference type="Gene3D" id="3.90.430.10">
    <property type="entry name" value="Copper fist DNA-binding domain"/>
    <property type="match status" value="1"/>
</dbReference>
<dbReference type="PANTHER" id="PTHR28088">
    <property type="entry name" value="TRANSCRIPTIONAL ACTIVATOR HAA1-RELATED"/>
    <property type="match status" value="1"/>
</dbReference>
<feature type="compositionally biased region" description="Polar residues" evidence="8">
    <location>
        <begin position="121"/>
        <end position="132"/>
    </location>
</feature>
<comment type="caution">
    <text evidence="10">The sequence shown here is derived from an EMBL/GenBank/DDBJ whole genome shotgun (WGS) entry which is preliminary data.</text>
</comment>
<dbReference type="InterPro" id="IPR036395">
    <property type="entry name" value="Cu_fist_DNA-bd_dom_sf"/>
</dbReference>
<feature type="region of interest" description="Disordered" evidence="8">
    <location>
        <begin position="87"/>
        <end position="132"/>
    </location>
</feature>
<evidence type="ECO:0000256" key="4">
    <source>
        <dbReference type="ARBA" id="ARBA00023008"/>
    </source>
</evidence>
<evidence type="ECO:0000313" key="10">
    <source>
        <dbReference type="EMBL" id="OZJ03597.1"/>
    </source>
</evidence>
<comment type="subcellular location">
    <subcellularLocation>
        <location evidence="1">Nucleus</location>
    </subcellularLocation>
</comment>
<dbReference type="InterPro" id="IPR051763">
    <property type="entry name" value="Copper_Homeo_Regul"/>
</dbReference>
<evidence type="ECO:0000256" key="3">
    <source>
        <dbReference type="ARBA" id="ARBA00022833"/>
    </source>
</evidence>
<dbReference type="GO" id="GO:0000978">
    <property type="term" value="F:RNA polymerase II cis-regulatory region sequence-specific DNA binding"/>
    <property type="evidence" value="ECO:0007669"/>
    <property type="project" value="TreeGrafter"/>
</dbReference>
<gene>
    <name evidence="10" type="ORF">BZG36_03039</name>
</gene>
<dbReference type="OrthoDB" id="5600085at2759"/>
<keyword evidence="6" id="KW-0804">Transcription</keyword>
<accession>A0A261XYZ7</accession>
<dbReference type="SUPFAM" id="SSF57879">
    <property type="entry name" value="Zinc domain conserved in yeast copper-regulated transcription factors"/>
    <property type="match status" value="1"/>
</dbReference>
<dbReference type="InterPro" id="IPR001083">
    <property type="entry name" value="Cu_fist_DNA-bd_dom"/>
</dbReference>
<feature type="compositionally biased region" description="Polar residues" evidence="8">
    <location>
        <begin position="91"/>
        <end position="108"/>
    </location>
</feature>
<organism evidence="10 11">
    <name type="scientific">Bifiguratus adelaidae</name>
    <dbReference type="NCBI Taxonomy" id="1938954"/>
    <lineage>
        <taxon>Eukaryota</taxon>
        <taxon>Fungi</taxon>
        <taxon>Fungi incertae sedis</taxon>
        <taxon>Mucoromycota</taxon>
        <taxon>Mucoromycotina</taxon>
        <taxon>Endogonomycetes</taxon>
        <taxon>Endogonales</taxon>
        <taxon>Endogonales incertae sedis</taxon>
        <taxon>Bifiguratus</taxon>
    </lineage>
</organism>
<evidence type="ECO:0000256" key="7">
    <source>
        <dbReference type="ARBA" id="ARBA00023242"/>
    </source>
</evidence>
<dbReference type="GO" id="GO:0045944">
    <property type="term" value="P:positive regulation of transcription by RNA polymerase II"/>
    <property type="evidence" value="ECO:0007669"/>
    <property type="project" value="TreeGrafter"/>
</dbReference>
<evidence type="ECO:0000259" key="9">
    <source>
        <dbReference type="PROSITE" id="PS50073"/>
    </source>
</evidence>
<feature type="domain" description="Copper-fist" evidence="9">
    <location>
        <begin position="1"/>
        <end position="40"/>
    </location>
</feature>
<keyword evidence="4" id="KW-0186">Copper</keyword>
<keyword evidence="5" id="KW-0805">Transcription regulation</keyword>
<dbReference type="PANTHER" id="PTHR28088:SF5">
    <property type="entry name" value="TRANSCRIPTIONAL ACTIVATOR HAA1-RELATED"/>
    <property type="match status" value="1"/>
</dbReference>
<dbReference type="SMART" id="SM00412">
    <property type="entry name" value="Cu_FIST"/>
    <property type="match status" value="1"/>
</dbReference>
<evidence type="ECO:0000256" key="5">
    <source>
        <dbReference type="ARBA" id="ARBA00023015"/>
    </source>
</evidence>
<evidence type="ECO:0000256" key="6">
    <source>
        <dbReference type="ARBA" id="ARBA00023163"/>
    </source>
</evidence>
<name>A0A261XYZ7_9FUNG</name>
<dbReference type="PROSITE" id="PS01119">
    <property type="entry name" value="COPPER_FIST_1"/>
    <property type="match status" value="1"/>
</dbReference>
<dbReference type="GO" id="GO:0000981">
    <property type="term" value="F:DNA-binding transcription factor activity, RNA polymerase II-specific"/>
    <property type="evidence" value="ECO:0007669"/>
    <property type="project" value="TreeGrafter"/>
</dbReference>
<dbReference type="GO" id="GO:0005634">
    <property type="term" value="C:nucleus"/>
    <property type="evidence" value="ECO:0007669"/>
    <property type="project" value="UniProtKB-SubCell"/>
</dbReference>
<dbReference type="AlphaFoldDB" id="A0A261XYZ7"/>
<dbReference type="GO" id="GO:0006879">
    <property type="term" value="P:intracellular iron ion homeostasis"/>
    <property type="evidence" value="ECO:0007669"/>
    <property type="project" value="TreeGrafter"/>
</dbReference>
<dbReference type="SMART" id="SM01090">
    <property type="entry name" value="Copper-fist"/>
    <property type="match status" value="1"/>
</dbReference>
<keyword evidence="7" id="KW-0539">Nucleus</keyword>
<dbReference type="GO" id="GO:0005507">
    <property type="term" value="F:copper ion binding"/>
    <property type="evidence" value="ECO:0007669"/>
    <property type="project" value="InterPro"/>
</dbReference>
<proteinExistence type="predicted"/>
<dbReference type="FunFam" id="3.90.430.10:FF:000001">
    <property type="entry name" value="Copper fist DNA-binding protein"/>
    <property type="match status" value="1"/>
</dbReference>
<evidence type="ECO:0000256" key="2">
    <source>
        <dbReference type="ARBA" id="ARBA00022723"/>
    </source>
</evidence>
<dbReference type="Proteomes" id="UP000242875">
    <property type="component" value="Unassembled WGS sequence"/>
</dbReference>
<evidence type="ECO:0000313" key="11">
    <source>
        <dbReference type="Proteomes" id="UP000242875"/>
    </source>
</evidence>
<evidence type="ECO:0000256" key="8">
    <source>
        <dbReference type="SAM" id="MobiDB-lite"/>
    </source>
</evidence>
<feature type="region of interest" description="Disordered" evidence="8">
    <location>
        <begin position="291"/>
        <end position="336"/>
    </location>
</feature>
<sequence length="544" mass="58965">MVLLNGTKYACATCIKGHRSSHCLHSDRPLFEIKRKGRPITQCTHCRELRKTKQIHVKCTCDKEKNCEVESPPPRHLPNGVIDLLDGHMANSASSGGEDSSGRNSPASPHSMDEEQGRPRTASTGHADNGHANTVDSLLNPCACGGLTRCYCTPGPAETGHGRASFRSTESQSPANAFAANKFYASHRSTSIESDRYHGGPTSMSQLRLSSLSPLTLPHRSASDFTSLHTRQSLMSPPESAQRRTSSTDSLHGYLHGPHGWSSRRLPHSHPRHGDAKGRVNRLIADAAYDDMDSDTPSYTSEEVSGPLVPPQQDGGHRKQGGDQQGHGQSHQADSSELHRIMMRRGRMLDELENTSSEDLMQIIYSGFPAVKESNPSTPSTESQRMSQPAKAEPLEEQLAACCSTPRLFTDSQGHTHRIVTCRCGLTCTCAGCLVHSIPSNSSQQAQSVNGVYVREVANESPIRQDMNTITLIPPPPHMQSHSKKETGTCCQKNAANSSASPPSSTLQYDGISDCSCGSGTGPDAQCEMCFRQLCEEWLASKTS</sequence>
<feature type="region of interest" description="Disordered" evidence="8">
    <location>
        <begin position="229"/>
        <end position="276"/>
    </location>
</feature>
<keyword evidence="11" id="KW-1185">Reference proteome</keyword>
<evidence type="ECO:0000256" key="1">
    <source>
        <dbReference type="ARBA" id="ARBA00004123"/>
    </source>
</evidence>
<dbReference type="Pfam" id="PF00649">
    <property type="entry name" value="Copper-fist"/>
    <property type="match status" value="1"/>
</dbReference>
<keyword evidence="3" id="KW-0862">Zinc</keyword>
<dbReference type="PROSITE" id="PS50073">
    <property type="entry name" value="COPPER_FIST_2"/>
    <property type="match status" value="1"/>
</dbReference>